<dbReference type="AlphaFoldDB" id="A0A0W8F1H7"/>
<dbReference type="SUPFAM" id="SSF159659">
    <property type="entry name" value="Cgl1923-like"/>
    <property type="match status" value="1"/>
</dbReference>
<evidence type="ECO:0008006" key="2">
    <source>
        <dbReference type="Google" id="ProtNLM"/>
    </source>
</evidence>
<organism evidence="1">
    <name type="scientific">hydrocarbon metagenome</name>
    <dbReference type="NCBI Taxonomy" id="938273"/>
    <lineage>
        <taxon>unclassified sequences</taxon>
        <taxon>metagenomes</taxon>
        <taxon>ecological metagenomes</taxon>
    </lineage>
</organism>
<dbReference type="InterPro" id="IPR019151">
    <property type="entry name" value="Proteasome_assmbl_chaperone_2"/>
</dbReference>
<dbReference type="PANTHER" id="PTHR35610:SF8">
    <property type="entry name" value="3-ISOPROPYLMALATE DEHYDRATASE"/>
    <property type="match status" value="1"/>
</dbReference>
<dbReference type="Pfam" id="PF09754">
    <property type="entry name" value="PAC2"/>
    <property type="match status" value="1"/>
</dbReference>
<dbReference type="EMBL" id="LNQE01001626">
    <property type="protein sequence ID" value="KUG14725.1"/>
    <property type="molecule type" value="Genomic_DNA"/>
</dbReference>
<gene>
    <name evidence="1" type="ORF">ASZ90_015623</name>
</gene>
<dbReference type="NCBIfam" id="TIGR00161">
    <property type="entry name" value="proteasome assembly chaperone family protein"/>
    <property type="match status" value="1"/>
</dbReference>
<accession>A0A0W8F1H7</accession>
<reference evidence="1" key="1">
    <citation type="journal article" date="2015" name="Proc. Natl. Acad. Sci. U.S.A.">
        <title>Networks of energetic and metabolic interactions define dynamics in microbial communities.</title>
        <authorList>
            <person name="Embree M."/>
            <person name="Liu J.K."/>
            <person name="Al-Bassam M.M."/>
            <person name="Zengler K."/>
        </authorList>
    </citation>
    <scope>NUCLEOTIDE SEQUENCE</scope>
</reference>
<sequence length="243" mass="26695">MSPDPSSDIRIFSKPLSQEGSSVLMGFPGSGLVGSIALQYMVDQLEFTQIGSMNSKYFPPLAMMNRGVINVPVRVYEKGPLAAIIADIPIHPMICYEVAHGIMDWLMPYKVREIVTIAGIITNEPEKRVFGVATSDDALPRIQEKTIILPIGSISGIASSFLTECKIRNIIAYGLLGETINAPDPRASAATIEVLNKMYDLNLDVQPLLEQAEEIESTMHKLAEQVQTAETMPKKEQQLPMYG</sequence>
<name>A0A0W8F1H7_9ZZZZ</name>
<dbReference type="PANTHER" id="PTHR35610">
    <property type="entry name" value="3-ISOPROPYLMALATE DEHYDRATASE-RELATED"/>
    <property type="match status" value="1"/>
</dbReference>
<dbReference type="InterPro" id="IPR004425">
    <property type="entry name" value="MJ0106-like"/>
</dbReference>
<proteinExistence type="predicted"/>
<comment type="caution">
    <text evidence="1">The sequence shown here is derived from an EMBL/GenBank/DDBJ whole genome shotgun (WGS) entry which is preliminary data.</text>
</comment>
<evidence type="ECO:0000313" key="1">
    <source>
        <dbReference type="EMBL" id="KUG14725.1"/>
    </source>
</evidence>
<protein>
    <recommendedName>
        <fullName evidence="2">Proteasome assembly chaperone family protein</fullName>
    </recommendedName>
</protein>
<dbReference type="Gene3D" id="3.40.50.10900">
    <property type="entry name" value="PAC-like subunit"/>
    <property type="match status" value="1"/>
</dbReference>
<dbReference type="InterPro" id="IPR038389">
    <property type="entry name" value="PSMG2_sf"/>
</dbReference>